<dbReference type="GO" id="GO:0003879">
    <property type="term" value="F:ATP phosphoribosyltransferase activity"/>
    <property type="evidence" value="ECO:0007669"/>
    <property type="project" value="UniProtKB-UniRule"/>
</dbReference>
<evidence type="ECO:0000256" key="5">
    <source>
        <dbReference type="ARBA" id="ARBA00007955"/>
    </source>
</evidence>
<evidence type="ECO:0000256" key="12">
    <source>
        <dbReference type="ARBA" id="ARBA00022723"/>
    </source>
</evidence>
<dbReference type="FunFam" id="3.30.70.120:FF:000002">
    <property type="entry name" value="ATP phosphoribosyltransferase"/>
    <property type="match status" value="1"/>
</dbReference>
<gene>
    <name evidence="18" type="primary">hisG</name>
    <name evidence="21" type="ordered locus">PB2503_02027</name>
</gene>
<dbReference type="InterPro" id="IPR001348">
    <property type="entry name" value="ATP_PRibTrfase_HisG"/>
</dbReference>
<dbReference type="HAMAP" id="MF_00079">
    <property type="entry name" value="HisG_Long"/>
    <property type="match status" value="1"/>
</dbReference>
<dbReference type="GO" id="GO:0000287">
    <property type="term" value="F:magnesium ion binding"/>
    <property type="evidence" value="ECO:0007669"/>
    <property type="project" value="UniProtKB-UniRule"/>
</dbReference>
<keyword evidence="13 18" id="KW-0547">Nucleotide-binding</keyword>
<comment type="pathway">
    <text evidence="4 18">Amino-acid biosynthesis; L-histidine biosynthesis; L-histidine from 5-phospho-alpha-D-ribose 1-diphosphate: step 1/9.</text>
</comment>
<dbReference type="GO" id="GO:0000105">
    <property type="term" value="P:L-histidine biosynthetic process"/>
    <property type="evidence" value="ECO:0007669"/>
    <property type="project" value="UniProtKB-UniRule"/>
</dbReference>
<evidence type="ECO:0000313" key="22">
    <source>
        <dbReference type="Proteomes" id="UP000001302"/>
    </source>
</evidence>
<dbReference type="STRING" id="314260.PB2503_02027"/>
<evidence type="ECO:0000256" key="15">
    <source>
        <dbReference type="ARBA" id="ARBA00022842"/>
    </source>
</evidence>
<dbReference type="FunFam" id="3.40.190.10:FF:000008">
    <property type="entry name" value="ATP phosphoribosyltransferase"/>
    <property type="match status" value="1"/>
</dbReference>
<evidence type="ECO:0000256" key="7">
    <source>
        <dbReference type="ARBA" id="ARBA00020998"/>
    </source>
</evidence>
<dbReference type="InterPro" id="IPR018198">
    <property type="entry name" value="ATP_PRibTrfase_CS"/>
</dbReference>
<keyword evidence="22" id="KW-1185">Reference proteome</keyword>
<evidence type="ECO:0000256" key="18">
    <source>
        <dbReference type="HAMAP-Rule" id="MF_00079"/>
    </source>
</evidence>
<keyword evidence="16 18" id="KW-0368">Histidine biosynthesis</keyword>
<evidence type="ECO:0000259" key="19">
    <source>
        <dbReference type="Pfam" id="PF01634"/>
    </source>
</evidence>
<keyword evidence="8 18" id="KW-0963">Cytoplasm</keyword>
<keyword evidence="11 18" id="KW-0808">Transferase</keyword>
<feature type="domain" description="Histidine biosynthesis HisG C-terminal" evidence="20">
    <location>
        <begin position="228"/>
        <end position="300"/>
    </location>
</feature>
<evidence type="ECO:0000256" key="10">
    <source>
        <dbReference type="ARBA" id="ARBA00022676"/>
    </source>
</evidence>
<proteinExistence type="inferred from homology"/>
<evidence type="ECO:0000256" key="3">
    <source>
        <dbReference type="ARBA" id="ARBA00004496"/>
    </source>
</evidence>
<evidence type="ECO:0000256" key="8">
    <source>
        <dbReference type="ARBA" id="ARBA00022490"/>
    </source>
</evidence>
<evidence type="ECO:0000256" key="14">
    <source>
        <dbReference type="ARBA" id="ARBA00022840"/>
    </source>
</evidence>
<protein>
    <recommendedName>
        <fullName evidence="7 18">ATP phosphoribosyltransferase</fullName>
        <shortName evidence="18">ATP-PRT</shortName>
        <shortName evidence="18">ATP-PRTase</shortName>
        <ecNumber evidence="6 18">2.4.2.17</ecNumber>
    </recommendedName>
</protein>
<keyword evidence="10 18" id="KW-0328">Glycosyltransferase</keyword>
<keyword evidence="12 18" id="KW-0479">Metal-binding</keyword>
<dbReference type="SUPFAM" id="SSF54913">
    <property type="entry name" value="GlnB-like"/>
    <property type="match status" value="1"/>
</dbReference>
<dbReference type="InterPro" id="IPR013820">
    <property type="entry name" value="ATP_PRibTrfase_cat"/>
</dbReference>
<dbReference type="HOGENOM" id="CLU_038115_1_0_5"/>
<dbReference type="Pfam" id="PF01634">
    <property type="entry name" value="HisG"/>
    <property type="match status" value="1"/>
</dbReference>
<dbReference type="NCBIfam" id="TIGR03455">
    <property type="entry name" value="HisG_C-term"/>
    <property type="match status" value="1"/>
</dbReference>
<dbReference type="InterPro" id="IPR020621">
    <property type="entry name" value="ATP-PRT_HisG_long"/>
</dbReference>
<evidence type="ECO:0000256" key="6">
    <source>
        <dbReference type="ARBA" id="ARBA00011946"/>
    </source>
</evidence>
<comment type="catalytic activity">
    <reaction evidence="1 18">
        <text>1-(5-phospho-beta-D-ribosyl)-ATP + diphosphate = 5-phospho-alpha-D-ribose 1-diphosphate + ATP</text>
        <dbReference type="Rhea" id="RHEA:18473"/>
        <dbReference type="ChEBI" id="CHEBI:30616"/>
        <dbReference type="ChEBI" id="CHEBI:33019"/>
        <dbReference type="ChEBI" id="CHEBI:58017"/>
        <dbReference type="ChEBI" id="CHEBI:73183"/>
        <dbReference type="EC" id="2.4.2.17"/>
    </reaction>
</comment>
<dbReference type="SUPFAM" id="SSF53850">
    <property type="entry name" value="Periplasmic binding protein-like II"/>
    <property type="match status" value="1"/>
</dbReference>
<evidence type="ECO:0000256" key="11">
    <source>
        <dbReference type="ARBA" id="ARBA00022679"/>
    </source>
</evidence>
<dbReference type="Proteomes" id="UP000001302">
    <property type="component" value="Chromosome"/>
</dbReference>
<keyword evidence="14 18" id="KW-0067">ATP-binding</keyword>
<evidence type="ECO:0000256" key="9">
    <source>
        <dbReference type="ARBA" id="ARBA00022605"/>
    </source>
</evidence>
<organism evidence="21 22">
    <name type="scientific">Parvularcula bermudensis (strain ATCC BAA-594 / HTCC2503 / KCTC 12087)</name>
    <dbReference type="NCBI Taxonomy" id="314260"/>
    <lineage>
        <taxon>Bacteria</taxon>
        <taxon>Pseudomonadati</taxon>
        <taxon>Pseudomonadota</taxon>
        <taxon>Alphaproteobacteria</taxon>
        <taxon>Parvularculales</taxon>
        <taxon>Parvularculaceae</taxon>
        <taxon>Parvularcula</taxon>
    </lineage>
</organism>
<dbReference type="RefSeq" id="WP_013299458.1">
    <property type="nucleotide sequence ID" value="NC_014414.1"/>
</dbReference>
<evidence type="ECO:0000259" key="20">
    <source>
        <dbReference type="Pfam" id="PF08029"/>
    </source>
</evidence>
<evidence type="ECO:0000256" key="1">
    <source>
        <dbReference type="ARBA" id="ARBA00000915"/>
    </source>
</evidence>
<dbReference type="InterPro" id="IPR013115">
    <property type="entry name" value="HisG_C"/>
</dbReference>
<keyword evidence="9 18" id="KW-0028">Amino-acid biosynthesis</keyword>
<dbReference type="InterPro" id="IPR011322">
    <property type="entry name" value="N-reg_PII-like_a/b"/>
</dbReference>
<feature type="domain" description="ATP phosphoribosyltransferase catalytic" evidence="19">
    <location>
        <begin position="62"/>
        <end position="222"/>
    </location>
</feature>
<dbReference type="Gene3D" id="3.30.70.120">
    <property type="match status" value="1"/>
</dbReference>
<dbReference type="KEGG" id="pbr:PB2503_02027"/>
<dbReference type="Gene3D" id="3.40.190.10">
    <property type="entry name" value="Periplasmic binding protein-like II"/>
    <property type="match status" value="2"/>
</dbReference>
<dbReference type="GO" id="GO:0005524">
    <property type="term" value="F:ATP binding"/>
    <property type="evidence" value="ECO:0007669"/>
    <property type="project" value="UniProtKB-KW"/>
</dbReference>
<name>E0TBZ1_PARBH</name>
<dbReference type="PANTHER" id="PTHR21403:SF8">
    <property type="entry name" value="ATP PHOSPHORIBOSYLTRANSFERASE"/>
    <property type="match status" value="1"/>
</dbReference>
<evidence type="ECO:0000256" key="17">
    <source>
        <dbReference type="ARBA" id="ARBA00024861"/>
    </source>
</evidence>
<comment type="similarity">
    <text evidence="5 18">Belongs to the ATP phosphoribosyltransferase family. Long subfamily.</text>
</comment>
<dbReference type="InterPro" id="IPR015867">
    <property type="entry name" value="N-reg_PII/ATP_PRibTrfase_C"/>
</dbReference>
<dbReference type="UniPathway" id="UPA00031">
    <property type="reaction ID" value="UER00006"/>
</dbReference>
<comment type="cofactor">
    <cofactor evidence="2 18">
        <name>Mg(2+)</name>
        <dbReference type="ChEBI" id="CHEBI:18420"/>
    </cofactor>
</comment>
<dbReference type="NCBIfam" id="TIGR00070">
    <property type="entry name" value="hisG"/>
    <property type="match status" value="1"/>
</dbReference>
<evidence type="ECO:0000256" key="4">
    <source>
        <dbReference type="ARBA" id="ARBA00004667"/>
    </source>
</evidence>
<evidence type="ECO:0000256" key="2">
    <source>
        <dbReference type="ARBA" id="ARBA00001946"/>
    </source>
</evidence>
<dbReference type="EMBL" id="CP002156">
    <property type="protein sequence ID" value="ADM08484.1"/>
    <property type="molecule type" value="Genomic_DNA"/>
</dbReference>
<reference evidence="22" key="1">
    <citation type="submission" date="2010-08" db="EMBL/GenBank/DDBJ databases">
        <title>Genome sequence of Parvularcula bermudensis HTCC2503.</title>
        <authorList>
            <person name="Kang D.-M."/>
            <person name="Oh H.-M."/>
            <person name="Cho J.-C."/>
        </authorList>
    </citation>
    <scope>NUCLEOTIDE SEQUENCE [LARGE SCALE GENOMIC DNA]</scope>
    <source>
        <strain evidence="22">ATCC BAA-594 / HTCC2503 / KCTC 12087</strain>
    </source>
</reference>
<evidence type="ECO:0000313" key="21">
    <source>
        <dbReference type="EMBL" id="ADM08484.1"/>
    </source>
</evidence>
<evidence type="ECO:0000256" key="16">
    <source>
        <dbReference type="ARBA" id="ARBA00023102"/>
    </source>
</evidence>
<dbReference type="PROSITE" id="PS01316">
    <property type="entry name" value="ATP_P_PHORIBOSYLTR"/>
    <property type="match status" value="1"/>
</dbReference>
<dbReference type="Pfam" id="PF08029">
    <property type="entry name" value="HisG_C"/>
    <property type="match status" value="1"/>
</dbReference>
<dbReference type="eggNOG" id="COG0040">
    <property type="taxonomic scope" value="Bacteria"/>
</dbReference>
<keyword evidence="15 18" id="KW-0460">Magnesium</keyword>
<accession>E0TBZ1</accession>
<dbReference type="PANTHER" id="PTHR21403">
    <property type="entry name" value="ATP PHOSPHORIBOSYLTRANSFERASE ATP-PRTASE"/>
    <property type="match status" value="1"/>
</dbReference>
<dbReference type="GO" id="GO:0005737">
    <property type="term" value="C:cytoplasm"/>
    <property type="evidence" value="ECO:0007669"/>
    <property type="project" value="UniProtKB-SubCell"/>
</dbReference>
<sequence length="303" mass="32887">MMMDDTSPPIDETRIRLAVQKKGRLADSTFELLAQCGLKVRFGKSQLFARIRELPIDVLLVRDDDIPELVASGAADAGIVGANVYSEDQLDRADRSAAVIKELGFSRCRLCIAVETGVAYPGPSYFRGKRIATSYPHLTADWLRKKGVEDVEIVMMHGAHEIAPRLGHAHAICDIVQTGTTLDQNGLKVAETIFSSQALLIARPDAPQEKSALIDDLAARMAAAMASRDAKYVMMNAPRSAIADIRKVLPGKDAPTILALAGSEEMVAIHVVCKEEVLWDQLEELKGLGASAILVLDIDKMLS</sequence>
<comment type="function">
    <text evidence="17 18">Catalyzes the condensation of ATP and 5-phosphoribose 1-diphosphate to form N'-(5'-phosphoribosyl)-ATP (PR-ATP). Has a crucial role in the pathway because the rate of histidine biosynthesis seems to be controlled primarily by regulation of HisG enzymatic activity.</text>
</comment>
<dbReference type="AlphaFoldDB" id="E0TBZ1"/>
<comment type="subcellular location">
    <subcellularLocation>
        <location evidence="3 18">Cytoplasm</location>
    </subcellularLocation>
</comment>
<comment type="activity regulation">
    <text evidence="18">Feedback inhibited by histidine.</text>
</comment>
<evidence type="ECO:0000256" key="13">
    <source>
        <dbReference type="ARBA" id="ARBA00022741"/>
    </source>
</evidence>
<dbReference type="EC" id="2.4.2.17" evidence="6 18"/>
<reference evidence="21 22" key="2">
    <citation type="journal article" date="2011" name="J. Bacteriol.">
        <title>Complete genome sequence of strain HTCC2503T of Parvularcula bermudensis, the type species of the order "Parvularculales" in the class Alphaproteobacteria.</title>
        <authorList>
            <person name="Oh H.M."/>
            <person name="Kang I."/>
            <person name="Vergin K.L."/>
            <person name="Kang D."/>
            <person name="Rhee K.H."/>
            <person name="Giovannoni S.J."/>
            <person name="Cho J.C."/>
        </authorList>
    </citation>
    <scope>NUCLEOTIDE SEQUENCE [LARGE SCALE GENOMIC DNA]</scope>
    <source>
        <strain evidence="22">ATCC BAA-594 / HTCC2503 / KCTC 12087</strain>
    </source>
</reference>